<comment type="caution">
    <text evidence="3">The sequence shown here is derived from an EMBL/GenBank/DDBJ whole genome shotgun (WGS) entry which is preliminary data.</text>
</comment>
<proteinExistence type="predicted"/>
<feature type="region of interest" description="Disordered" evidence="2">
    <location>
        <begin position="182"/>
        <end position="240"/>
    </location>
</feature>
<feature type="region of interest" description="Disordered" evidence="2">
    <location>
        <begin position="99"/>
        <end position="148"/>
    </location>
</feature>
<protein>
    <submittedName>
        <fullName evidence="3">Uncharacterized protein</fullName>
    </submittedName>
</protein>
<feature type="compositionally biased region" description="Low complexity" evidence="2">
    <location>
        <begin position="1"/>
        <end position="17"/>
    </location>
</feature>
<reference evidence="4" key="1">
    <citation type="submission" date="2019-06" db="EMBL/GenBank/DDBJ databases">
        <authorList>
            <person name="Broberg M."/>
        </authorList>
    </citation>
    <scope>NUCLEOTIDE SEQUENCE [LARGE SCALE GENOMIC DNA]</scope>
</reference>
<keyword evidence="1" id="KW-0175">Coiled coil</keyword>
<evidence type="ECO:0000256" key="1">
    <source>
        <dbReference type="SAM" id="Coils"/>
    </source>
</evidence>
<gene>
    <name evidence="3" type="ORF">CBYS24578_00017261</name>
</gene>
<name>A0A9N9UJ41_9HYPO</name>
<feature type="compositionally biased region" description="Basic and acidic residues" evidence="2">
    <location>
        <begin position="99"/>
        <end position="112"/>
    </location>
</feature>
<feature type="coiled-coil region" evidence="1">
    <location>
        <begin position="151"/>
        <end position="178"/>
    </location>
</feature>
<dbReference type="Proteomes" id="UP000754883">
    <property type="component" value="Unassembled WGS sequence"/>
</dbReference>
<evidence type="ECO:0000313" key="3">
    <source>
        <dbReference type="EMBL" id="CAG9989441.1"/>
    </source>
</evidence>
<accession>A0A9N9UJ41</accession>
<dbReference type="EMBL" id="CABFNO020001466">
    <property type="protein sequence ID" value="CAG9989441.1"/>
    <property type="molecule type" value="Genomic_DNA"/>
</dbReference>
<dbReference type="AlphaFoldDB" id="A0A9N9UJ41"/>
<reference evidence="3 4" key="2">
    <citation type="submission" date="2021-10" db="EMBL/GenBank/DDBJ databases">
        <authorList>
            <person name="Piombo E."/>
        </authorList>
    </citation>
    <scope>NUCLEOTIDE SEQUENCE [LARGE SCALE GENOMIC DNA]</scope>
</reference>
<sequence length="259" mass="28153">MSGSPSNASPGAPGGNSIRPGQGYRLLHGSASRRAGRGGRFGRDVTYLGVSADDVPQVQQEHHHQADTPVIQQSLEERRQTGHSALVINVEGNATIRIDLERKEETRQRQAEEALGGDQQSPEEDTAMGNGSRRAATTPIPKASSGEGVTLKQMAESMAQIQHQMKQMQQQLSAVQAYVEPAPPPRSVQERSGNTRYSPRLTRGSPEHRPYRRGPPVNRFEPLAPPKFQAATVSASPTSQATFEEQIAFADSVSDITQW</sequence>
<keyword evidence="4" id="KW-1185">Reference proteome</keyword>
<feature type="region of interest" description="Disordered" evidence="2">
    <location>
        <begin position="1"/>
        <end position="43"/>
    </location>
</feature>
<organism evidence="3 4">
    <name type="scientific">Clonostachys byssicola</name>
    <dbReference type="NCBI Taxonomy" id="160290"/>
    <lineage>
        <taxon>Eukaryota</taxon>
        <taxon>Fungi</taxon>
        <taxon>Dikarya</taxon>
        <taxon>Ascomycota</taxon>
        <taxon>Pezizomycotina</taxon>
        <taxon>Sordariomycetes</taxon>
        <taxon>Hypocreomycetidae</taxon>
        <taxon>Hypocreales</taxon>
        <taxon>Bionectriaceae</taxon>
        <taxon>Clonostachys</taxon>
    </lineage>
</organism>
<evidence type="ECO:0000256" key="2">
    <source>
        <dbReference type="SAM" id="MobiDB-lite"/>
    </source>
</evidence>
<feature type="compositionally biased region" description="Polar residues" evidence="2">
    <location>
        <begin position="231"/>
        <end position="240"/>
    </location>
</feature>
<evidence type="ECO:0000313" key="4">
    <source>
        <dbReference type="Proteomes" id="UP000754883"/>
    </source>
</evidence>